<dbReference type="Gene3D" id="3.40.50.620">
    <property type="entry name" value="HUPs"/>
    <property type="match status" value="2"/>
</dbReference>
<reference evidence="3 4" key="1">
    <citation type="journal article" date="2010" name="Stand. Genomic Sci.">
        <title>Complete genome sequence of Spirosoma linguale type strain (1).</title>
        <authorList>
            <person name="Lail K."/>
            <person name="Sikorski J."/>
            <person name="Saunders E."/>
            <person name="Lapidus A."/>
            <person name="Glavina Del Rio T."/>
            <person name="Copeland A."/>
            <person name="Tice H."/>
            <person name="Cheng J.-F."/>
            <person name="Lucas S."/>
            <person name="Nolan M."/>
            <person name="Bruce D."/>
            <person name="Goodwin L."/>
            <person name="Pitluck S."/>
            <person name="Ivanova N."/>
            <person name="Mavromatis K."/>
            <person name="Ovchinnikova G."/>
            <person name="Pati A."/>
            <person name="Chen A."/>
            <person name="Palaniappan K."/>
            <person name="Land M."/>
            <person name="Hauser L."/>
            <person name="Chang Y.-J."/>
            <person name="Jeffries C.D."/>
            <person name="Chain P."/>
            <person name="Brettin T."/>
            <person name="Detter J.C."/>
            <person name="Schuetze A."/>
            <person name="Rohde M."/>
            <person name="Tindall B.J."/>
            <person name="Goeker M."/>
            <person name="Bristow J."/>
            <person name="Eisen J.A."/>
            <person name="Markowitz V."/>
            <person name="Hugenholtz P."/>
            <person name="Kyrpides N.C."/>
            <person name="Klenk H.-P."/>
            <person name="Chen F."/>
        </authorList>
    </citation>
    <scope>NUCLEOTIDE SEQUENCE [LARGE SCALE GENOMIC DNA]</scope>
    <source>
        <strain evidence="4">ATCC 33905 / DSM 74 / LMG 10896 / Claus 1</strain>
    </source>
</reference>
<dbReference type="EMBL" id="CP001769">
    <property type="protein sequence ID" value="ADB39577.1"/>
    <property type="molecule type" value="Genomic_DNA"/>
</dbReference>
<accession>D2QQE4</accession>
<dbReference type="KEGG" id="sli:Slin_3570"/>
<dbReference type="Proteomes" id="UP000002028">
    <property type="component" value="Chromosome"/>
</dbReference>
<dbReference type="STRING" id="504472.Slin_3570"/>
<dbReference type="RefSeq" id="WP_012928098.1">
    <property type="nucleotide sequence ID" value="NC_013730.1"/>
</dbReference>
<organism evidence="3 4">
    <name type="scientific">Spirosoma linguale (strain ATCC 33905 / DSM 74 / LMG 10896 / Claus 1)</name>
    <dbReference type="NCBI Taxonomy" id="504472"/>
    <lineage>
        <taxon>Bacteria</taxon>
        <taxon>Pseudomonadati</taxon>
        <taxon>Bacteroidota</taxon>
        <taxon>Cytophagia</taxon>
        <taxon>Cytophagales</taxon>
        <taxon>Cytophagaceae</taxon>
        <taxon>Spirosoma</taxon>
    </lineage>
</organism>
<feature type="domain" description="UspA" evidence="2">
    <location>
        <begin position="1"/>
        <end position="140"/>
    </location>
</feature>
<dbReference type="InterPro" id="IPR014729">
    <property type="entry name" value="Rossmann-like_a/b/a_fold"/>
</dbReference>
<feature type="domain" description="UspA" evidence="2">
    <location>
        <begin position="217"/>
        <end position="269"/>
    </location>
</feature>
<evidence type="ECO:0000256" key="1">
    <source>
        <dbReference type="ARBA" id="ARBA00008791"/>
    </source>
</evidence>
<dbReference type="Pfam" id="PF00582">
    <property type="entry name" value="Usp"/>
    <property type="match status" value="2"/>
</dbReference>
<dbReference type="PANTHER" id="PTHR46268:SF6">
    <property type="entry name" value="UNIVERSAL STRESS PROTEIN UP12"/>
    <property type="match status" value="1"/>
</dbReference>
<keyword evidence="4" id="KW-1185">Reference proteome</keyword>
<dbReference type="SUPFAM" id="SSF52402">
    <property type="entry name" value="Adenine nucleotide alpha hydrolases-like"/>
    <property type="match status" value="2"/>
</dbReference>
<evidence type="ECO:0000313" key="4">
    <source>
        <dbReference type="Proteomes" id="UP000002028"/>
    </source>
</evidence>
<dbReference type="PRINTS" id="PR01438">
    <property type="entry name" value="UNVRSLSTRESS"/>
</dbReference>
<comment type="similarity">
    <text evidence="1">Belongs to the universal stress protein A family.</text>
</comment>
<dbReference type="eggNOG" id="COG0589">
    <property type="taxonomic scope" value="Bacteria"/>
</dbReference>
<evidence type="ECO:0000259" key="2">
    <source>
        <dbReference type="Pfam" id="PF00582"/>
    </source>
</evidence>
<gene>
    <name evidence="3" type="ordered locus">Slin_3570</name>
</gene>
<dbReference type="InterPro" id="IPR006015">
    <property type="entry name" value="Universal_stress_UspA"/>
</dbReference>
<protein>
    <submittedName>
        <fullName evidence="3">UspA domain protein</fullName>
    </submittedName>
</protein>
<sequence length="271" mass="29938">MKTILVPIDLSPLATAALPVAVSLAKQLGAEVRVLHYLALSILNPELSQAPVAMAQYINEQTTAANARLQEICDQYASAGVQLTPVLSRSVKGLYGAIADEAADLVVLASHGSDGLSEWLIGSNAEHVMDVVDCPVLVVKRTYTEFMPQKVLFAIDANDRLKMQFSYPLPGADTHKEFLFINTPNEPRTPEGIREWMSELAEARQFTDYHLTIISYQTAHEGIIQFAEQNGFDLIVLFTSQRRGFWHFFNGSVAEDVVNHSPIPILAIPYQ</sequence>
<name>D2QQE4_SPILD</name>
<dbReference type="AlphaFoldDB" id="D2QQE4"/>
<dbReference type="InterPro" id="IPR006016">
    <property type="entry name" value="UspA"/>
</dbReference>
<dbReference type="CDD" id="cd00293">
    <property type="entry name" value="USP-like"/>
    <property type="match status" value="2"/>
</dbReference>
<evidence type="ECO:0000313" key="3">
    <source>
        <dbReference type="EMBL" id="ADB39577.1"/>
    </source>
</evidence>
<proteinExistence type="inferred from homology"/>
<dbReference type="HOGENOM" id="CLU_049301_2_4_10"/>
<dbReference type="PANTHER" id="PTHR46268">
    <property type="entry name" value="STRESS RESPONSE PROTEIN NHAX"/>
    <property type="match status" value="1"/>
</dbReference>